<dbReference type="Proteomes" id="UP000288216">
    <property type="component" value="Unassembled WGS sequence"/>
</dbReference>
<evidence type="ECO:0000313" key="3">
    <source>
        <dbReference type="Proteomes" id="UP000288216"/>
    </source>
</evidence>
<sequence length="153" mass="17342">MHINGLRSNLKNMEDVIPSTEEQIQTLKAVKANTTEQIEDLTNELRESREQSVIAEESFHSKLNAHVKLLNSSKDFADDSETKTTQLPGVLAELNKKMCKLGKKLEKRKEIKYLAKTVKLVGTKVPLLKHELQYVVTVSHTMKEEGGKKTLWA</sequence>
<gene>
    <name evidence="2" type="ORF">scyTo_0000780</name>
</gene>
<keyword evidence="1" id="KW-0175">Coiled coil</keyword>
<evidence type="ECO:0000313" key="2">
    <source>
        <dbReference type="EMBL" id="GCB67842.1"/>
    </source>
</evidence>
<comment type="caution">
    <text evidence="2">The sequence shown here is derived from an EMBL/GenBank/DDBJ whole genome shotgun (WGS) entry which is preliminary data.</text>
</comment>
<feature type="coiled-coil region" evidence="1">
    <location>
        <begin position="3"/>
        <end position="58"/>
    </location>
</feature>
<dbReference type="AlphaFoldDB" id="A0A401P3Y5"/>
<accession>A0A401P3Y5</accession>
<reference evidence="2 3" key="1">
    <citation type="journal article" date="2018" name="Nat. Ecol. Evol.">
        <title>Shark genomes provide insights into elasmobranch evolution and the origin of vertebrates.</title>
        <authorList>
            <person name="Hara Y"/>
            <person name="Yamaguchi K"/>
            <person name="Onimaru K"/>
            <person name="Kadota M"/>
            <person name="Koyanagi M"/>
            <person name="Keeley SD"/>
            <person name="Tatsumi K"/>
            <person name="Tanaka K"/>
            <person name="Motone F"/>
            <person name="Kageyama Y"/>
            <person name="Nozu R"/>
            <person name="Adachi N"/>
            <person name="Nishimura O"/>
            <person name="Nakagawa R"/>
            <person name="Tanegashima C"/>
            <person name="Kiyatake I"/>
            <person name="Matsumoto R"/>
            <person name="Murakumo K"/>
            <person name="Nishida K"/>
            <person name="Terakita A"/>
            <person name="Kuratani S"/>
            <person name="Sato K"/>
            <person name="Hyodo S Kuraku.S."/>
        </authorList>
    </citation>
    <scope>NUCLEOTIDE SEQUENCE [LARGE SCALE GENOMIC DNA]</scope>
</reference>
<dbReference type="STRING" id="75743.A0A401P3Y5"/>
<organism evidence="2 3">
    <name type="scientific">Scyliorhinus torazame</name>
    <name type="common">Cloudy catshark</name>
    <name type="synonym">Catulus torazame</name>
    <dbReference type="NCBI Taxonomy" id="75743"/>
    <lineage>
        <taxon>Eukaryota</taxon>
        <taxon>Metazoa</taxon>
        <taxon>Chordata</taxon>
        <taxon>Craniata</taxon>
        <taxon>Vertebrata</taxon>
        <taxon>Chondrichthyes</taxon>
        <taxon>Elasmobranchii</taxon>
        <taxon>Galeomorphii</taxon>
        <taxon>Galeoidea</taxon>
        <taxon>Carcharhiniformes</taxon>
        <taxon>Scyliorhinidae</taxon>
        <taxon>Scyliorhinus</taxon>
    </lineage>
</organism>
<evidence type="ECO:0000256" key="1">
    <source>
        <dbReference type="SAM" id="Coils"/>
    </source>
</evidence>
<name>A0A401P3Y5_SCYTO</name>
<keyword evidence="3" id="KW-1185">Reference proteome</keyword>
<dbReference type="EMBL" id="BFAA01000161">
    <property type="protein sequence ID" value="GCB67842.1"/>
    <property type="molecule type" value="Genomic_DNA"/>
</dbReference>
<protein>
    <submittedName>
        <fullName evidence="2">Uncharacterized protein</fullName>
    </submittedName>
</protein>
<proteinExistence type="predicted"/>